<dbReference type="AlphaFoldDB" id="A0AAU8J0V5"/>
<organism evidence="1">
    <name type="scientific">Streptomyces tabacisoli</name>
    <dbReference type="NCBI Taxonomy" id="3156398"/>
    <lineage>
        <taxon>Bacteria</taxon>
        <taxon>Bacillati</taxon>
        <taxon>Actinomycetota</taxon>
        <taxon>Actinomycetes</taxon>
        <taxon>Kitasatosporales</taxon>
        <taxon>Streptomycetaceae</taxon>
        <taxon>Streptomyces</taxon>
    </lineage>
</organism>
<gene>
    <name evidence="1" type="ORF">ABII15_30790</name>
</gene>
<accession>A0AAU8J0V5</accession>
<reference evidence="1" key="1">
    <citation type="submission" date="2024-06" db="EMBL/GenBank/DDBJ databases">
        <title>Streptomyces sp. strain HUAS MG91 genome sequences.</title>
        <authorList>
            <person name="Mo P."/>
        </authorList>
    </citation>
    <scope>NUCLEOTIDE SEQUENCE</scope>
    <source>
        <strain evidence="1">HUAS MG91</strain>
    </source>
</reference>
<dbReference type="KEGG" id="stac:ABII15_30790"/>
<name>A0AAU8J0V5_9ACTN</name>
<sequence length="43" mass="4795">MTYRLDALDAWIREQEQADSRSNLALDPVSAVPQSRVDFSATA</sequence>
<protein>
    <submittedName>
        <fullName evidence="1">Uncharacterized protein</fullName>
    </submittedName>
</protein>
<dbReference type="EMBL" id="CP159534">
    <property type="protein sequence ID" value="XCJ74089.1"/>
    <property type="molecule type" value="Genomic_DNA"/>
</dbReference>
<proteinExistence type="predicted"/>
<evidence type="ECO:0000313" key="1">
    <source>
        <dbReference type="EMBL" id="XCJ74089.1"/>
    </source>
</evidence>
<dbReference type="RefSeq" id="WP_353945537.1">
    <property type="nucleotide sequence ID" value="NZ_CP159534.1"/>
</dbReference>